<dbReference type="InterPro" id="IPR036264">
    <property type="entry name" value="Bact_exopeptidase_dim_dom"/>
</dbReference>
<organism evidence="4 5">
    <name type="scientific">Dysosmobacter welbionis</name>
    <dbReference type="NCBI Taxonomy" id="2093857"/>
    <lineage>
        <taxon>Bacteria</taxon>
        <taxon>Bacillati</taxon>
        <taxon>Bacillota</taxon>
        <taxon>Clostridia</taxon>
        <taxon>Eubacteriales</taxon>
        <taxon>Oscillospiraceae</taxon>
        <taxon>Dysosmobacter</taxon>
    </lineage>
</organism>
<feature type="binding site" evidence="2">
    <location>
        <position position="89"/>
    </location>
    <ligand>
        <name>Mn(2+)</name>
        <dbReference type="ChEBI" id="CHEBI:29035"/>
        <label>2</label>
    </ligand>
</feature>
<dbReference type="PANTHER" id="PTHR11014:SF63">
    <property type="entry name" value="METALLOPEPTIDASE, PUTATIVE (AFU_ORTHOLOGUE AFUA_6G09600)-RELATED"/>
    <property type="match status" value="1"/>
</dbReference>
<name>A0A856HZM9_9FIRM</name>
<dbReference type="Proteomes" id="UP000298642">
    <property type="component" value="Chromosome"/>
</dbReference>
<feature type="binding site" evidence="2">
    <location>
        <position position="152"/>
    </location>
    <ligand>
        <name>Mn(2+)</name>
        <dbReference type="ChEBI" id="CHEBI:29035"/>
        <label>2</label>
    </ligand>
</feature>
<evidence type="ECO:0000259" key="3">
    <source>
        <dbReference type="Pfam" id="PF07687"/>
    </source>
</evidence>
<accession>A0A856HZM9</accession>
<dbReference type="InterPro" id="IPR017439">
    <property type="entry name" value="Amidohydrolase"/>
</dbReference>
<dbReference type="SUPFAM" id="SSF55031">
    <property type="entry name" value="Bacterial exopeptidase dimerisation domain"/>
    <property type="match status" value="1"/>
</dbReference>
<dbReference type="CDD" id="cd03886">
    <property type="entry name" value="M20_Acy1"/>
    <property type="match status" value="1"/>
</dbReference>
<comment type="cofactor">
    <cofactor evidence="2">
        <name>Mn(2+)</name>
        <dbReference type="ChEBI" id="CHEBI:29035"/>
    </cofactor>
    <text evidence="2">The Mn(2+) ion enhances activity.</text>
</comment>
<dbReference type="GO" id="GO:0019877">
    <property type="term" value="P:diaminopimelate biosynthetic process"/>
    <property type="evidence" value="ECO:0007669"/>
    <property type="project" value="UniProtKB-ARBA"/>
</dbReference>
<dbReference type="AlphaFoldDB" id="A0A856HZM9"/>
<keyword evidence="2" id="KW-0464">Manganese</keyword>
<dbReference type="PIRSF" id="PIRSF005962">
    <property type="entry name" value="Pept_M20D_amidohydro"/>
    <property type="match status" value="1"/>
</dbReference>
<keyword evidence="1 4" id="KW-0378">Hydrolase</keyword>
<dbReference type="Gene3D" id="3.40.630.10">
    <property type="entry name" value="Zn peptidases"/>
    <property type="match status" value="1"/>
</dbReference>
<feature type="binding site" evidence="2">
    <location>
        <position position="91"/>
    </location>
    <ligand>
        <name>Mn(2+)</name>
        <dbReference type="ChEBI" id="CHEBI:29035"/>
        <label>2</label>
    </ligand>
</feature>
<evidence type="ECO:0000256" key="1">
    <source>
        <dbReference type="ARBA" id="ARBA00022801"/>
    </source>
</evidence>
<gene>
    <name evidence="4" type="ORF">EIO64_08545</name>
</gene>
<evidence type="ECO:0000256" key="2">
    <source>
        <dbReference type="PIRSR" id="PIRSR005962-1"/>
    </source>
</evidence>
<dbReference type="InterPro" id="IPR011650">
    <property type="entry name" value="Peptidase_M20_dimer"/>
</dbReference>
<reference evidence="5" key="1">
    <citation type="submission" date="2018-12" db="EMBL/GenBank/DDBJ databases">
        <title>Dusodibacter welbiota gen. nov., sp. nov., isolated from human faeces and emended description of the Oscillibacter genus.</title>
        <authorList>
            <person name="Le Roy T."/>
            <person name="Van der Smissen P."/>
            <person name="Delzenne N."/>
            <person name="Muccioli G."/>
            <person name="Collet J.F."/>
            <person name="Cani P.D."/>
        </authorList>
    </citation>
    <scope>NUCLEOTIDE SEQUENCE [LARGE SCALE GENOMIC DNA]</scope>
    <source>
        <strain evidence="5">J115</strain>
    </source>
</reference>
<feature type="domain" description="Peptidase M20 dimerisation" evidence="3">
    <location>
        <begin position="178"/>
        <end position="268"/>
    </location>
</feature>
<dbReference type="Pfam" id="PF07687">
    <property type="entry name" value="M20_dimer"/>
    <property type="match status" value="1"/>
</dbReference>
<evidence type="ECO:0000313" key="4">
    <source>
        <dbReference type="EMBL" id="QCI59268.2"/>
    </source>
</evidence>
<dbReference type="GO" id="GO:0046872">
    <property type="term" value="F:metal ion binding"/>
    <property type="evidence" value="ECO:0007669"/>
    <property type="project" value="UniProtKB-KW"/>
</dbReference>
<dbReference type="GO" id="GO:0050118">
    <property type="term" value="F:N-acetyldiaminopimelate deacetylase activity"/>
    <property type="evidence" value="ECO:0007669"/>
    <property type="project" value="UniProtKB-ARBA"/>
</dbReference>
<keyword evidence="5" id="KW-1185">Reference proteome</keyword>
<protein>
    <submittedName>
        <fullName evidence="4">Amidohydrolase</fullName>
    </submittedName>
</protein>
<dbReference type="InterPro" id="IPR002933">
    <property type="entry name" value="Peptidase_M20"/>
</dbReference>
<dbReference type="SUPFAM" id="SSF53187">
    <property type="entry name" value="Zn-dependent exopeptidases"/>
    <property type="match status" value="1"/>
</dbReference>
<proteinExistence type="predicted"/>
<dbReference type="Pfam" id="PF01546">
    <property type="entry name" value="Peptidase_M20"/>
    <property type="match status" value="1"/>
</dbReference>
<dbReference type="RefSeq" id="WP_158629749.1">
    <property type="nucleotide sequence ID" value="NZ_CP034413.3"/>
</dbReference>
<dbReference type="Gene3D" id="3.30.70.360">
    <property type="match status" value="1"/>
</dbReference>
<sequence length="338" mass="36344">MVEIRRDIHRHPEIGRNEVRTSALIRKKLEEYGVDAIERPVPTAVVALIHGARGPGRCVALRCDIDALPVQEETGLPYTSENPGIMHACGHDMHASMMLGAAKILCGMRERFAGCVKLIFQHSEDTLPGGAKELVEKGVLENPHVDAIYGMHVLPDAHRAGQVGFHIGPITTSVDLFDFTVSGRGGHGSQPQNTTDPVLAAAQMIVMMQQIVARRVDPMEMAVFSLGSIHGGDAPNVIPAEVKFGGVTRAYSESVRSVIKEQVQAIAKGIEAASGNTVHIHYADGYPSAFNDKELMDLAADAVRKELGEDAVVPCPIQCLSVRISASMESWVVSPAPI</sequence>
<dbReference type="EMBL" id="CP034413">
    <property type="protein sequence ID" value="QCI59268.2"/>
    <property type="molecule type" value="Genomic_DNA"/>
</dbReference>
<dbReference type="KEGG" id="obj:EIO64_08545"/>
<evidence type="ECO:0000313" key="5">
    <source>
        <dbReference type="Proteomes" id="UP000298642"/>
    </source>
</evidence>
<keyword evidence="2" id="KW-0479">Metal-binding</keyword>
<dbReference type="NCBIfam" id="TIGR01891">
    <property type="entry name" value="amidohydrolases"/>
    <property type="match status" value="1"/>
</dbReference>
<dbReference type="FunFam" id="3.30.70.360:FF:000001">
    <property type="entry name" value="N-acetyldiaminopimelate deacetylase"/>
    <property type="match status" value="1"/>
</dbReference>
<dbReference type="PANTHER" id="PTHR11014">
    <property type="entry name" value="PEPTIDASE M20 FAMILY MEMBER"/>
    <property type="match status" value="1"/>
</dbReference>